<dbReference type="RefSeq" id="WP_235863812.1">
    <property type="nucleotide sequence ID" value="NZ_FNVB01000004.1"/>
</dbReference>
<dbReference type="GO" id="GO:0043814">
    <property type="term" value="F:phospholactate guanylyltransferase activity"/>
    <property type="evidence" value="ECO:0007669"/>
    <property type="project" value="InterPro"/>
</dbReference>
<evidence type="ECO:0000256" key="4">
    <source>
        <dbReference type="ARBA" id="ARBA00023134"/>
    </source>
</evidence>
<sequence length="220" mass="22529">MTANNDRPDRRFSQQDCPAVHLVVPIKPLHLAKSRLLGEGARRPEAHAELVMAVALDTVAAARRADGVAGVVVVTSDPALTAEFTAEGVEVLADLPAAGLNAALRHGDAALRPRVGRVGALQADLPALRPDDLGAAIRAAGADRSFCPDHHGTGTTLLLAAPGRPLDPRFGAGSADAHAGSGAKPLLGPWDSLRCDVDTEADLRAATALGLGPRTKAAIA</sequence>
<keyword evidence="2 5" id="KW-0548">Nucleotidyltransferase</keyword>
<comment type="similarity">
    <text evidence="5">Belongs to the CofC family.</text>
</comment>
<feature type="binding site" evidence="5">
    <location>
        <position position="155"/>
    </location>
    <ligand>
        <name>phosphoenolpyruvate</name>
        <dbReference type="ChEBI" id="CHEBI:58702"/>
    </ligand>
</feature>
<dbReference type="SMR" id="A0A1H6BMD3"/>
<evidence type="ECO:0000256" key="5">
    <source>
        <dbReference type="HAMAP-Rule" id="MF_02114"/>
    </source>
</evidence>
<dbReference type="InterPro" id="IPR002835">
    <property type="entry name" value="CofC"/>
</dbReference>
<dbReference type="NCBIfam" id="TIGR03552">
    <property type="entry name" value="F420_cofC"/>
    <property type="match status" value="1"/>
</dbReference>
<evidence type="ECO:0000313" key="10">
    <source>
        <dbReference type="Proteomes" id="UP000236729"/>
    </source>
</evidence>
<gene>
    <name evidence="5" type="primary">fbiD</name>
    <name evidence="7" type="ORF">SAMN02982929_02700</name>
    <name evidence="8" type="ORF">SAMN05216506_11565</name>
</gene>
<keyword evidence="9" id="KW-1185">Reference proteome</keyword>
<comment type="pathway">
    <text evidence="5">Cofactor biosynthesis; coenzyme F420 biosynthesis.</text>
</comment>
<feature type="binding site" evidence="5">
    <location>
        <position position="174"/>
    </location>
    <ligand>
        <name>phosphoenolpyruvate</name>
        <dbReference type="ChEBI" id="CHEBI:58702"/>
    </ligand>
</feature>
<comment type="catalytic activity">
    <reaction evidence="5">
        <text>phosphoenolpyruvate + GTP + H(+) = enolpyruvoyl-2-diphospho-5'-guanosine + diphosphate</text>
        <dbReference type="Rhea" id="RHEA:30519"/>
        <dbReference type="ChEBI" id="CHEBI:15378"/>
        <dbReference type="ChEBI" id="CHEBI:33019"/>
        <dbReference type="ChEBI" id="CHEBI:37565"/>
        <dbReference type="ChEBI" id="CHEBI:58702"/>
        <dbReference type="ChEBI" id="CHEBI:143701"/>
        <dbReference type="EC" id="2.7.7.105"/>
    </reaction>
</comment>
<dbReference type="SUPFAM" id="SSF53448">
    <property type="entry name" value="Nucleotide-diphospho-sugar transferases"/>
    <property type="match status" value="1"/>
</dbReference>
<feature type="domain" description="MobA-like NTP transferase" evidence="6">
    <location>
        <begin position="56"/>
        <end position="160"/>
    </location>
</feature>
<dbReference type="HAMAP" id="MF_02114">
    <property type="entry name" value="CofC"/>
    <property type="match status" value="1"/>
</dbReference>
<dbReference type="Pfam" id="PF12804">
    <property type="entry name" value="NTP_transf_3"/>
    <property type="match status" value="1"/>
</dbReference>
<name>A0A1H6BMD3_9PSEU</name>
<dbReference type="Gene3D" id="3.90.550.10">
    <property type="entry name" value="Spore Coat Polysaccharide Biosynthesis Protein SpsA, Chain A"/>
    <property type="match status" value="1"/>
</dbReference>
<reference evidence="7" key="1">
    <citation type="submission" date="2016-10" db="EMBL/GenBank/DDBJ databases">
        <authorList>
            <person name="de Groot N.N."/>
        </authorList>
    </citation>
    <scope>NUCLEOTIDE SEQUENCE [LARGE SCALE GENOMIC DNA]</scope>
    <source>
        <strain evidence="7">ATCC 20501</strain>
    </source>
</reference>
<protein>
    <recommendedName>
        <fullName evidence="5">Phosphoenolpyruvate guanylyltransferase</fullName>
        <shortName evidence="5">PEP guanylyltransferase</shortName>
        <ecNumber evidence="5">2.7.7.105</ecNumber>
    </recommendedName>
</protein>
<dbReference type="EC" id="2.7.7.105" evidence="5"/>
<accession>A0A1I2DZQ6</accession>
<dbReference type="Proteomes" id="UP000199690">
    <property type="component" value="Unassembled WGS sequence"/>
</dbReference>
<dbReference type="InterPro" id="IPR025877">
    <property type="entry name" value="MobA-like_NTP_Trfase"/>
</dbReference>
<evidence type="ECO:0000256" key="3">
    <source>
        <dbReference type="ARBA" id="ARBA00022741"/>
    </source>
</evidence>
<proteinExistence type="inferred from homology"/>
<feature type="binding site" evidence="5">
    <location>
        <position position="171"/>
    </location>
    <ligand>
        <name>phosphoenolpyruvate</name>
        <dbReference type="ChEBI" id="CHEBI:58702"/>
    </ligand>
</feature>
<evidence type="ECO:0000313" key="7">
    <source>
        <dbReference type="EMBL" id="SEG61802.1"/>
    </source>
</evidence>
<keyword evidence="1 5" id="KW-0808">Transferase</keyword>
<dbReference type="EMBL" id="FNVB01000004">
    <property type="protein sequence ID" value="SEG61802.1"/>
    <property type="molecule type" value="Genomic_DNA"/>
</dbReference>
<dbReference type="PANTHER" id="PTHR40392">
    <property type="entry name" value="2-PHOSPHO-L-LACTATE GUANYLYLTRANSFERASE"/>
    <property type="match status" value="1"/>
</dbReference>
<reference evidence="9 10" key="2">
    <citation type="submission" date="2016-10" db="EMBL/GenBank/DDBJ databases">
        <authorList>
            <person name="Varghese N."/>
            <person name="Submissions S."/>
        </authorList>
    </citation>
    <scope>NUCLEOTIDE SEQUENCE [LARGE SCALE GENOMIC DNA]</scope>
    <source>
        <strain evidence="10">ATCC 20501</strain>
        <strain evidence="8 9">CGMCC 4.3529</strain>
    </source>
</reference>
<organism evidence="7 10">
    <name type="scientific">Saccharopolyspora kobensis</name>
    <dbReference type="NCBI Taxonomy" id="146035"/>
    <lineage>
        <taxon>Bacteria</taxon>
        <taxon>Bacillati</taxon>
        <taxon>Actinomycetota</taxon>
        <taxon>Actinomycetes</taxon>
        <taxon>Pseudonocardiales</taxon>
        <taxon>Pseudonocardiaceae</taxon>
        <taxon>Saccharopolyspora</taxon>
    </lineage>
</organism>
<evidence type="ECO:0000256" key="2">
    <source>
        <dbReference type="ARBA" id="ARBA00022695"/>
    </source>
</evidence>
<comment type="function">
    <text evidence="5">Guanylyltransferase that catalyzes the activation of phosphoenolpyruvate (PEP) as enolpyruvoyl-2-diphospho-5'-guanosine, via the condensation of PEP with GTP. It is involved in the biosynthesis of coenzyme F420, a hydride carrier cofactor.</text>
</comment>
<dbReference type="Proteomes" id="UP000236729">
    <property type="component" value="Unassembled WGS sequence"/>
</dbReference>
<keyword evidence="3 5" id="KW-0547">Nucleotide-binding</keyword>
<dbReference type="PANTHER" id="PTHR40392:SF1">
    <property type="entry name" value="2-PHOSPHO-L-LACTATE GUANYLYLTRANSFERASE"/>
    <property type="match status" value="1"/>
</dbReference>
<keyword evidence="4 5" id="KW-0342">GTP-binding</keyword>
<dbReference type="GO" id="GO:0052645">
    <property type="term" value="P:F420-0 metabolic process"/>
    <property type="evidence" value="ECO:0007669"/>
    <property type="project" value="UniProtKB-UniRule"/>
</dbReference>
<dbReference type="GO" id="GO:0005525">
    <property type="term" value="F:GTP binding"/>
    <property type="evidence" value="ECO:0007669"/>
    <property type="project" value="UniProtKB-KW"/>
</dbReference>
<evidence type="ECO:0000313" key="9">
    <source>
        <dbReference type="Proteomes" id="UP000199690"/>
    </source>
</evidence>
<dbReference type="UniPathway" id="UPA00071"/>
<evidence type="ECO:0000313" key="8">
    <source>
        <dbReference type="EMBL" id="SFE85858.1"/>
    </source>
</evidence>
<accession>A0A1H6BMD3</accession>
<evidence type="ECO:0000259" key="6">
    <source>
        <dbReference type="Pfam" id="PF12804"/>
    </source>
</evidence>
<dbReference type="AlphaFoldDB" id="A0A1H6BMD3"/>
<dbReference type="EMBL" id="FOME01000015">
    <property type="protein sequence ID" value="SFE85858.1"/>
    <property type="molecule type" value="Genomic_DNA"/>
</dbReference>
<dbReference type="InterPro" id="IPR029044">
    <property type="entry name" value="Nucleotide-diphossugar_trans"/>
</dbReference>
<evidence type="ECO:0000256" key="1">
    <source>
        <dbReference type="ARBA" id="ARBA00022679"/>
    </source>
</evidence>